<evidence type="ECO:0000313" key="2">
    <source>
        <dbReference type="Proteomes" id="UP001620460"/>
    </source>
</evidence>
<dbReference type="RefSeq" id="WP_404633995.1">
    <property type="nucleotide sequence ID" value="NZ_JADIKM010000003.1"/>
</dbReference>
<gene>
    <name evidence="1" type="ORF">ISP17_13560</name>
</gene>
<keyword evidence="2" id="KW-1185">Reference proteome</keyword>
<dbReference type="Proteomes" id="UP001620460">
    <property type="component" value="Unassembled WGS sequence"/>
</dbReference>
<comment type="caution">
    <text evidence="1">The sequence shown here is derived from an EMBL/GenBank/DDBJ whole genome shotgun (WGS) entry which is preliminary data.</text>
</comment>
<protein>
    <submittedName>
        <fullName evidence="1">Uncharacterized protein</fullName>
    </submittedName>
</protein>
<proteinExistence type="predicted"/>
<organism evidence="1 2">
    <name type="scientific">Dyella ginsengisoli</name>
    <dbReference type="NCBI Taxonomy" id="363848"/>
    <lineage>
        <taxon>Bacteria</taxon>
        <taxon>Pseudomonadati</taxon>
        <taxon>Pseudomonadota</taxon>
        <taxon>Gammaproteobacteria</taxon>
        <taxon>Lysobacterales</taxon>
        <taxon>Rhodanobacteraceae</taxon>
        <taxon>Dyella</taxon>
    </lineage>
</organism>
<accession>A0ABW8JV03</accession>
<dbReference type="Gene3D" id="3.10.150.10">
    <property type="entry name" value="DNA Polymerase III, subunit A, domain 2"/>
    <property type="match status" value="1"/>
</dbReference>
<dbReference type="EMBL" id="JADIKM010000003">
    <property type="protein sequence ID" value="MFK2904983.1"/>
    <property type="molecule type" value="Genomic_DNA"/>
</dbReference>
<name>A0ABW8JV03_9GAMM</name>
<sequence>MSITTTLLADVSAEVFRRVHGFAADQDVRYYLNGVHLVPGRTKQQAVRMEGTNGHLLYCEEDKSAVVQAELIVSIGKRGRTLLRGSNRIKVYSDKAVHITDQSGAVLYIEPCNGVIDGKFPVIDHLVGVPADWHEGLVAPVNTGYLMQALSIPGYVRFFSRRDKEGAPDMKSSVMFIMDGGTANGGKAFGLIMPTRGQFAPDSGVDAMLPDSLVQPRAAA</sequence>
<reference evidence="1 2" key="1">
    <citation type="submission" date="2020-10" db="EMBL/GenBank/DDBJ databases">
        <title>Phylogeny of dyella-like bacteria.</title>
        <authorList>
            <person name="Fu J."/>
        </authorList>
    </citation>
    <scope>NUCLEOTIDE SEQUENCE [LARGE SCALE GENOMIC DNA]</scope>
    <source>
        <strain evidence="1 2">Gsoil3046</strain>
    </source>
</reference>
<evidence type="ECO:0000313" key="1">
    <source>
        <dbReference type="EMBL" id="MFK2904983.1"/>
    </source>
</evidence>